<evidence type="ECO:0000313" key="3">
    <source>
        <dbReference type="Proteomes" id="UP000188181"/>
    </source>
</evidence>
<evidence type="ECO:0000259" key="1">
    <source>
        <dbReference type="SMART" id="SM00382"/>
    </source>
</evidence>
<dbReference type="InterPro" id="IPR011704">
    <property type="entry name" value="ATPase_dyneun-rel_AAA"/>
</dbReference>
<sequence length="727" mass="84329">MTETAENNQQPEYLKWADFYTEFSTKLLPYRNKRKELIDELKRLSEEIPLLTYLNKDQLSDGSKGFVRDICPFTFIATFNRGGTNKNRLEIAGRLAEFLGVTSALPDNLEVGVPTLDSRRSWFFSNEKSRKPDDINSLWSIFSNAIEFADGGSEESRLEFVDAYEKALQVRNTGWNLTMGLFWTRPQHFVNLDTPNQEYIFSRLTPEGKKSKWEKQLKTGKGYLELRDLLLERFKDSDFPAHSFPELSYKAWIAKTENPEPQPSYDRPYWFVGAVIDNQDFTDKFVNEGIWRHGFNEGSNIDKVYSIQAGDRIAIKSTYTRKNNIPFDNYGQTVSVMAIKAIGTVIENIGDGQNIKVDWTPVQPVREWYFYTFMPTIWEVYPHNWHAKQLIEFTFQYKEQDIKRFKNDSYWRDRFGDHLKDKISPVEPYTLEMAMDGLFMGEDTFTNIVSLLEAKKNVILQGAPGVGKTFIARRLAYYLMGVEDDSRAAMIQFHQSYSYEDFIQGYRPDEGGNFVLQNGVFYNFCERARQRPDQKHVFIIDEINRGNLSKIFGELMMLIESDKRGDKFAIPLTYGKNGEKFSIPENVYLLGTMNTADRSLAMVDYALRRRFAFITLEPYFTSKKFAIFLAGKGVSGAITESIKLAMQSLNEEIRKESRTLGEGFCIGHSFFCPEQPPADEKLWLERIFNHEIKPLIDEYWFDNPDKADKMKQLLNPKKGSVQDGRAQ</sequence>
<organism evidence="2 3">
    <name type="scientific">Limihaloglobus sulfuriphilus</name>
    <dbReference type="NCBI Taxonomy" id="1851148"/>
    <lineage>
        <taxon>Bacteria</taxon>
        <taxon>Pseudomonadati</taxon>
        <taxon>Planctomycetota</taxon>
        <taxon>Phycisphaerae</taxon>
        <taxon>Sedimentisphaerales</taxon>
        <taxon>Sedimentisphaeraceae</taxon>
        <taxon>Limihaloglobus</taxon>
    </lineage>
</organism>
<dbReference type="OrthoDB" id="9781481at2"/>
<dbReference type="InterPro" id="IPR052934">
    <property type="entry name" value="Methyl-DNA_Rec/Restrict_Enz"/>
</dbReference>
<dbReference type="InterPro" id="IPR003593">
    <property type="entry name" value="AAA+_ATPase"/>
</dbReference>
<keyword evidence="3" id="KW-1185">Reference proteome</keyword>
<dbReference type="Pfam" id="PF07728">
    <property type="entry name" value="AAA_5"/>
    <property type="match status" value="1"/>
</dbReference>
<dbReference type="RefSeq" id="WP_146682246.1">
    <property type="nucleotide sequence ID" value="NZ_CP019646.1"/>
</dbReference>
<proteinExistence type="predicted"/>
<dbReference type="InterPro" id="IPR027417">
    <property type="entry name" value="P-loop_NTPase"/>
</dbReference>
<dbReference type="STRING" id="1851148.SMSP2_00280"/>
<name>A0A1Q2MB78_9BACT</name>
<dbReference type="REBASE" id="185715">
    <property type="entry name" value="PbaD1McrBCP"/>
</dbReference>
<dbReference type="PANTHER" id="PTHR37291">
    <property type="entry name" value="5-METHYLCYTOSINE-SPECIFIC RESTRICTION ENZYME B"/>
    <property type="match status" value="1"/>
</dbReference>
<dbReference type="Proteomes" id="UP000188181">
    <property type="component" value="Chromosome"/>
</dbReference>
<protein>
    <submittedName>
        <fullName evidence="2">5-methylcytosine-specific restriction enzyme B</fullName>
        <ecNumber evidence="2">3.1.21.-</ecNumber>
    </submittedName>
</protein>
<dbReference type="EC" id="3.1.21.-" evidence="2"/>
<dbReference type="GO" id="GO:0005524">
    <property type="term" value="F:ATP binding"/>
    <property type="evidence" value="ECO:0007669"/>
    <property type="project" value="InterPro"/>
</dbReference>
<dbReference type="CDD" id="cd00009">
    <property type="entry name" value="AAA"/>
    <property type="match status" value="1"/>
</dbReference>
<dbReference type="EMBL" id="CP019646">
    <property type="protein sequence ID" value="AQQ69946.1"/>
    <property type="molecule type" value="Genomic_DNA"/>
</dbReference>
<gene>
    <name evidence="2" type="primary">mcrB</name>
    <name evidence="2" type="ORF">SMSP2_00280</name>
</gene>
<dbReference type="AlphaFoldDB" id="A0A1Q2MB78"/>
<dbReference type="GO" id="GO:0016887">
    <property type="term" value="F:ATP hydrolysis activity"/>
    <property type="evidence" value="ECO:0007669"/>
    <property type="project" value="InterPro"/>
</dbReference>
<reference evidence="3" key="1">
    <citation type="submission" date="2017-02" db="EMBL/GenBank/DDBJ databases">
        <title>Comparative genomics and description of representatives of a novel lineage of planctomycetes thriving in anoxic sediments.</title>
        <authorList>
            <person name="Spring S."/>
            <person name="Bunk B."/>
            <person name="Sproer C."/>
        </authorList>
    </citation>
    <scope>NUCLEOTIDE SEQUENCE [LARGE SCALE GENOMIC DNA]</scope>
    <source>
        <strain evidence="3">SM-Chi-D1</strain>
    </source>
</reference>
<keyword evidence="2" id="KW-0378">Hydrolase</keyword>
<dbReference type="Gene3D" id="3.40.50.300">
    <property type="entry name" value="P-loop containing nucleotide triphosphate hydrolases"/>
    <property type="match status" value="1"/>
</dbReference>
<evidence type="ECO:0000313" key="2">
    <source>
        <dbReference type="EMBL" id="AQQ69946.1"/>
    </source>
</evidence>
<dbReference type="SMART" id="SM00382">
    <property type="entry name" value="AAA"/>
    <property type="match status" value="1"/>
</dbReference>
<dbReference type="PANTHER" id="PTHR37291:SF1">
    <property type="entry name" value="TYPE IV METHYL-DIRECTED RESTRICTION ENZYME ECOKMCRB SUBUNIT"/>
    <property type="match status" value="1"/>
</dbReference>
<dbReference type="KEGG" id="pbas:SMSP2_00280"/>
<feature type="domain" description="AAA+ ATPase" evidence="1">
    <location>
        <begin position="454"/>
        <end position="617"/>
    </location>
</feature>
<accession>A0A1Q2MB78</accession>
<dbReference type="SUPFAM" id="SSF52540">
    <property type="entry name" value="P-loop containing nucleoside triphosphate hydrolases"/>
    <property type="match status" value="1"/>
</dbReference>